<evidence type="ECO:0000313" key="1">
    <source>
        <dbReference type="EMBL" id="ARF10699.1"/>
    </source>
</evidence>
<protein>
    <submittedName>
        <fullName evidence="1">Uncharacterized protein</fullName>
    </submittedName>
</protein>
<gene>
    <name evidence="1" type="ORF">Hokovirus_2_226</name>
</gene>
<reference evidence="1" key="1">
    <citation type="journal article" date="2017" name="Science">
        <title>Giant viruses with an expanded complement of translation system components.</title>
        <authorList>
            <person name="Schulz F."/>
            <person name="Yutin N."/>
            <person name="Ivanova N.N."/>
            <person name="Ortega D.R."/>
            <person name="Lee T.K."/>
            <person name="Vierheilig J."/>
            <person name="Daims H."/>
            <person name="Horn M."/>
            <person name="Wagner M."/>
            <person name="Jensen G.J."/>
            <person name="Kyrpides N.C."/>
            <person name="Koonin E.V."/>
            <person name="Woyke T."/>
        </authorList>
    </citation>
    <scope>NUCLEOTIDE SEQUENCE</scope>
    <source>
        <strain evidence="1">HKV1</strain>
    </source>
</reference>
<accession>A0A1V0SG52</accession>
<proteinExistence type="predicted"/>
<organism evidence="1">
    <name type="scientific">Hokovirus HKV1</name>
    <dbReference type="NCBI Taxonomy" id="1977638"/>
    <lineage>
        <taxon>Viruses</taxon>
        <taxon>Varidnaviria</taxon>
        <taxon>Bamfordvirae</taxon>
        <taxon>Nucleocytoviricota</taxon>
        <taxon>Megaviricetes</taxon>
        <taxon>Imitervirales</taxon>
        <taxon>Mimiviridae</taxon>
        <taxon>Klosneuvirinae</taxon>
        <taxon>Hokovirus</taxon>
    </lineage>
</organism>
<sequence>MSLNNGLNEYCYSVGFDHGSLSINPDPIGEGISAMPCTTNENANQSYYNGYLDAMVSSGISSGDSYENNNIYPDNNNQATTENNNIYPYNNNQATTETKMSTKLNAKIIKRYNNYYRGSSGEIWCYSLKRYLPYAQVIIYHPGNTCQCIYFNKKYMPNHIPVCLDTLYGNVYNELEIKTVYVCYDPSNTSCQCIYQFNESGYDIEHAKVCSYNN</sequence>
<name>A0A1V0SG52_9VIRU</name>
<dbReference type="EMBL" id="KY684104">
    <property type="protein sequence ID" value="ARF10699.1"/>
    <property type="molecule type" value="Genomic_DNA"/>
</dbReference>